<sequence>MSGLIFKALVLLATLVVCVNCRRRCFPGVKLIHSPVCASDGKIYGNRDIMKLAACRQNTNLTVADPATCPGLARSRVRPMLRHENRL</sequence>
<dbReference type="EMBL" id="BMAT01000906">
    <property type="protein sequence ID" value="GFR75699.1"/>
    <property type="molecule type" value="Genomic_DNA"/>
</dbReference>
<keyword evidence="4" id="KW-1185">Reference proteome</keyword>
<gene>
    <name evidence="3" type="ORF">ElyMa_000462600</name>
</gene>
<comment type="caution">
    <text evidence="3">The sequence shown here is derived from an EMBL/GenBank/DDBJ whole genome shotgun (WGS) entry which is preliminary data.</text>
</comment>
<name>A0AAV4FRS4_9GAST</name>
<dbReference type="SUPFAM" id="SSF100895">
    <property type="entry name" value="Kazal-type serine protease inhibitors"/>
    <property type="match status" value="1"/>
</dbReference>
<reference evidence="3 4" key="1">
    <citation type="journal article" date="2021" name="Elife">
        <title>Chloroplast acquisition without the gene transfer in kleptoplastic sea slugs, Plakobranchus ocellatus.</title>
        <authorList>
            <person name="Maeda T."/>
            <person name="Takahashi S."/>
            <person name="Yoshida T."/>
            <person name="Shimamura S."/>
            <person name="Takaki Y."/>
            <person name="Nagai Y."/>
            <person name="Toyoda A."/>
            <person name="Suzuki Y."/>
            <person name="Arimoto A."/>
            <person name="Ishii H."/>
            <person name="Satoh N."/>
            <person name="Nishiyama T."/>
            <person name="Hasebe M."/>
            <person name="Maruyama T."/>
            <person name="Minagawa J."/>
            <person name="Obokata J."/>
            <person name="Shigenobu S."/>
        </authorList>
    </citation>
    <scope>NUCLEOTIDE SEQUENCE [LARGE SCALE GENOMIC DNA]</scope>
</reference>
<evidence type="ECO:0000313" key="4">
    <source>
        <dbReference type="Proteomes" id="UP000762676"/>
    </source>
</evidence>
<dbReference type="InterPro" id="IPR036058">
    <property type="entry name" value="Kazal_dom_sf"/>
</dbReference>
<dbReference type="SMART" id="SM00280">
    <property type="entry name" value="KAZAL"/>
    <property type="match status" value="1"/>
</dbReference>
<keyword evidence="1" id="KW-0732">Signal</keyword>
<dbReference type="CDD" id="cd00104">
    <property type="entry name" value="KAZAL_FS"/>
    <property type="match status" value="1"/>
</dbReference>
<protein>
    <recommendedName>
        <fullName evidence="2">Kazal-like domain-containing protein</fullName>
    </recommendedName>
</protein>
<proteinExistence type="predicted"/>
<dbReference type="Pfam" id="PF07648">
    <property type="entry name" value="Kazal_2"/>
    <property type="match status" value="1"/>
</dbReference>
<feature type="signal peptide" evidence="1">
    <location>
        <begin position="1"/>
        <end position="21"/>
    </location>
</feature>
<evidence type="ECO:0000256" key="1">
    <source>
        <dbReference type="SAM" id="SignalP"/>
    </source>
</evidence>
<accession>A0AAV4FRS4</accession>
<dbReference type="Proteomes" id="UP000762676">
    <property type="component" value="Unassembled WGS sequence"/>
</dbReference>
<feature type="domain" description="Kazal-like" evidence="2">
    <location>
        <begin position="17"/>
        <end position="69"/>
    </location>
</feature>
<feature type="chain" id="PRO_5043910004" description="Kazal-like domain-containing protein" evidence="1">
    <location>
        <begin position="22"/>
        <end position="87"/>
    </location>
</feature>
<evidence type="ECO:0000259" key="2">
    <source>
        <dbReference type="SMART" id="SM00280"/>
    </source>
</evidence>
<evidence type="ECO:0000313" key="3">
    <source>
        <dbReference type="EMBL" id="GFR75699.1"/>
    </source>
</evidence>
<dbReference type="AlphaFoldDB" id="A0AAV4FRS4"/>
<organism evidence="3 4">
    <name type="scientific">Elysia marginata</name>
    <dbReference type="NCBI Taxonomy" id="1093978"/>
    <lineage>
        <taxon>Eukaryota</taxon>
        <taxon>Metazoa</taxon>
        <taxon>Spiralia</taxon>
        <taxon>Lophotrochozoa</taxon>
        <taxon>Mollusca</taxon>
        <taxon>Gastropoda</taxon>
        <taxon>Heterobranchia</taxon>
        <taxon>Euthyneura</taxon>
        <taxon>Panpulmonata</taxon>
        <taxon>Sacoglossa</taxon>
        <taxon>Placobranchoidea</taxon>
        <taxon>Plakobranchidae</taxon>
        <taxon>Elysia</taxon>
    </lineage>
</organism>
<dbReference type="Gene3D" id="3.30.60.30">
    <property type="match status" value="1"/>
</dbReference>
<dbReference type="InterPro" id="IPR002350">
    <property type="entry name" value="Kazal_dom"/>
</dbReference>